<accession>J0CSQ8</accession>
<dbReference type="PATRIC" id="fig|992056.3.peg.648"/>
<proteinExistence type="predicted"/>
<comment type="caution">
    <text evidence="1">The sequence shown here is derived from an EMBL/GenBank/DDBJ whole genome shotgun (WGS) entry which is preliminary data.</text>
</comment>
<gene>
    <name evidence="1" type="ORF">HPHPA26_0659</name>
</gene>
<dbReference type="Proteomes" id="UP000005323">
    <property type="component" value="Unassembled WGS sequence"/>
</dbReference>
<organism evidence="1 2">
    <name type="scientific">Helicobacter pylori Hp A-26</name>
    <dbReference type="NCBI Taxonomy" id="992056"/>
    <lineage>
        <taxon>Bacteria</taxon>
        <taxon>Pseudomonadati</taxon>
        <taxon>Campylobacterota</taxon>
        <taxon>Epsilonproteobacteria</taxon>
        <taxon>Campylobacterales</taxon>
        <taxon>Helicobacteraceae</taxon>
        <taxon>Helicobacter</taxon>
    </lineage>
</organism>
<evidence type="ECO:0000313" key="2">
    <source>
        <dbReference type="Proteomes" id="UP000005323"/>
    </source>
</evidence>
<protein>
    <submittedName>
        <fullName evidence="1">Uncharacterized protein</fullName>
    </submittedName>
</protein>
<dbReference type="EMBL" id="AKOV01000001">
    <property type="protein sequence ID" value="EJB76768.1"/>
    <property type="molecule type" value="Genomic_DNA"/>
</dbReference>
<reference evidence="1 2" key="1">
    <citation type="journal article" date="2013" name="Pathog. Dis.">
        <title>Genome sequences of 65 Helicobacter pylori strains isolated from asymptomatic individuals and patients with gastric cancer, peptic ulcer disease, or gastritis.</title>
        <authorList>
            <person name="Blanchard T.G."/>
            <person name="Czinn S.J."/>
            <person name="Correa P."/>
            <person name="Nakazawa T."/>
            <person name="Keelan M."/>
            <person name="Morningstar L."/>
            <person name="Santana-Cruz I."/>
            <person name="Maroo A."/>
            <person name="McCracken C."/>
            <person name="Shefchek K."/>
            <person name="Daugherty S."/>
            <person name="Song Y."/>
            <person name="Fraser C.M."/>
            <person name="Fricke W.F."/>
        </authorList>
    </citation>
    <scope>NUCLEOTIDE SEQUENCE [LARGE SCALE GENOMIC DNA]</scope>
    <source>
        <strain evidence="1 2">Hp A-26</strain>
    </source>
</reference>
<name>J0CSQ8_HELPX</name>
<dbReference type="AlphaFoldDB" id="J0CSQ8"/>
<evidence type="ECO:0000313" key="1">
    <source>
        <dbReference type="EMBL" id="EJB76768.1"/>
    </source>
</evidence>
<sequence length="39" mass="4407">MFFLNSLTSLSPHQFVTAIFRGGVAQRYFFNGSAFYKGV</sequence>